<name>A0A427XL90_9TREE</name>
<gene>
    <name evidence="3" type="ORF">EHS24_009303</name>
</gene>
<dbReference type="RefSeq" id="XP_028474760.1">
    <property type="nucleotide sequence ID" value="XM_028624592.1"/>
</dbReference>
<dbReference type="PANTHER" id="PTHR10848:SF0">
    <property type="entry name" value="MEIOTIC RECOMBINATION PROTEIN SPO11"/>
    <property type="match status" value="1"/>
</dbReference>
<reference evidence="3 4" key="1">
    <citation type="submission" date="2018-11" db="EMBL/GenBank/DDBJ databases">
        <title>Genome sequence of Apiotrichum porosum DSM 27194.</title>
        <authorList>
            <person name="Aliyu H."/>
            <person name="Gorte O."/>
            <person name="Ochsenreither K."/>
        </authorList>
    </citation>
    <scope>NUCLEOTIDE SEQUENCE [LARGE SCALE GENOMIC DNA]</scope>
    <source>
        <strain evidence="3 4">DSM 27194</strain>
    </source>
</reference>
<dbReference type="STRING" id="105984.A0A427XL90"/>
<feature type="compositionally biased region" description="Basic and acidic residues" evidence="1">
    <location>
        <begin position="79"/>
        <end position="91"/>
    </location>
</feature>
<evidence type="ECO:0000256" key="1">
    <source>
        <dbReference type="SAM" id="MobiDB-lite"/>
    </source>
</evidence>
<dbReference type="GO" id="GO:0042138">
    <property type="term" value="P:meiotic DNA double-strand break formation"/>
    <property type="evidence" value="ECO:0007669"/>
    <property type="project" value="TreeGrafter"/>
</dbReference>
<dbReference type="Gene3D" id="3.40.1360.10">
    <property type="match status" value="1"/>
</dbReference>
<dbReference type="Pfam" id="PF21180">
    <property type="entry name" value="TOP6A-Spo11_Toprim"/>
    <property type="match status" value="1"/>
</dbReference>
<dbReference type="InterPro" id="IPR036078">
    <property type="entry name" value="Spo11/TopoVI_A_sf"/>
</dbReference>
<dbReference type="GO" id="GO:0000706">
    <property type="term" value="P:meiotic DNA double-strand break processing"/>
    <property type="evidence" value="ECO:0007669"/>
    <property type="project" value="TreeGrafter"/>
</dbReference>
<dbReference type="Proteomes" id="UP000279236">
    <property type="component" value="Unassembled WGS sequence"/>
</dbReference>
<dbReference type="OrthoDB" id="5377392at2759"/>
<dbReference type="GO" id="GO:0003918">
    <property type="term" value="F:DNA topoisomerase type II (double strand cut, ATP-hydrolyzing) activity"/>
    <property type="evidence" value="ECO:0007669"/>
    <property type="project" value="InterPro"/>
</dbReference>
<evidence type="ECO:0000259" key="2">
    <source>
        <dbReference type="Pfam" id="PF21180"/>
    </source>
</evidence>
<dbReference type="EMBL" id="RSCE01000009">
    <property type="protein sequence ID" value="RSH79651.1"/>
    <property type="molecule type" value="Genomic_DNA"/>
</dbReference>
<sequence length="487" mass="53022">MPLFPTVLSRSAAEAQADYAFWMEQPFASTFEAPQIKLFPEPVSGNMEAAGEAVDAGYGGDGGDGGEGGDGGDGGEGGEGGREEREEREEMAPAPILPPSTRPRLPTCNARAMLSTLSAMVSWPSYSAAFLTSSLGEALNVDFGLTVSNSRGILLQESGWFLPFAQKLTQTELVSLMVDRLLALFEGNTMATPHGVWYWLDGKTDMTGIREQVVQDWLESLASGAGLPLWAFRLRPSGKGIMAATDLQAVLTDGTTLPFFQRREMITPFADEVARFVGKVDCIVFAEKELQLRTSATFGRTNDSPTSSHLRNPDNLGYGVLITGKGQTDECTRQALALLSDSFPSARILALVDPDPYGVTILSVLKYGRRQGPRQGDGKVVYPRRVGGIASKPVPRASLRDRDQADRPRLGVRPDVFRELKPNARSMAKNLLASPDLCRDWLPELALMLRYGSAHIEVALDIDNGRRFDTYLRNVIVEGLNEALLYS</sequence>
<evidence type="ECO:0000313" key="3">
    <source>
        <dbReference type="EMBL" id="RSH79651.1"/>
    </source>
</evidence>
<feature type="compositionally biased region" description="Gly residues" evidence="1">
    <location>
        <begin position="57"/>
        <end position="78"/>
    </location>
</feature>
<dbReference type="GeneID" id="39593846"/>
<dbReference type="InterPro" id="IPR034136">
    <property type="entry name" value="TOPRIM_Topo6A/Spo11"/>
</dbReference>
<proteinExistence type="predicted"/>
<dbReference type="SUPFAM" id="SSF56726">
    <property type="entry name" value="DNA topoisomerase IV, alpha subunit"/>
    <property type="match status" value="1"/>
</dbReference>
<keyword evidence="4" id="KW-1185">Reference proteome</keyword>
<dbReference type="GO" id="GO:0003677">
    <property type="term" value="F:DNA binding"/>
    <property type="evidence" value="ECO:0007669"/>
    <property type="project" value="InterPro"/>
</dbReference>
<organism evidence="3 4">
    <name type="scientific">Apiotrichum porosum</name>
    <dbReference type="NCBI Taxonomy" id="105984"/>
    <lineage>
        <taxon>Eukaryota</taxon>
        <taxon>Fungi</taxon>
        <taxon>Dikarya</taxon>
        <taxon>Basidiomycota</taxon>
        <taxon>Agaricomycotina</taxon>
        <taxon>Tremellomycetes</taxon>
        <taxon>Trichosporonales</taxon>
        <taxon>Trichosporonaceae</taxon>
        <taxon>Apiotrichum</taxon>
    </lineage>
</organism>
<accession>A0A427XL90</accession>
<dbReference type="InterPro" id="IPR002815">
    <property type="entry name" value="Spo11/TopoVI_A"/>
</dbReference>
<dbReference type="AlphaFoldDB" id="A0A427XL90"/>
<dbReference type="GO" id="GO:0000228">
    <property type="term" value="C:nuclear chromosome"/>
    <property type="evidence" value="ECO:0007669"/>
    <property type="project" value="TreeGrafter"/>
</dbReference>
<dbReference type="GO" id="GO:0007131">
    <property type="term" value="P:reciprocal meiotic recombination"/>
    <property type="evidence" value="ECO:0007669"/>
    <property type="project" value="TreeGrafter"/>
</dbReference>
<comment type="caution">
    <text evidence="3">The sequence shown here is derived from an EMBL/GenBank/DDBJ whole genome shotgun (WGS) entry which is preliminary data.</text>
</comment>
<dbReference type="PRINTS" id="PR01550">
    <property type="entry name" value="TOP6AFAMILY"/>
</dbReference>
<feature type="domain" description="Topoisomerase 6 subunit A/Spo11 TOPRIM" evidence="2">
    <location>
        <begin position="320"/>
        <end position="371"/>
    </location>
</feature>
<protein>
    <recommendedName>
        <fullName evidence="2">Topoisomerase 6 subunit A/Spo11 TOPRIM domain-containing protein</fullName>
    </recommendedName>
</protein>
<feature type="region of interest" description="Disordered" evidence="1">
    <location>
        <begin position="53"/>
        <end position="105"/>
    </location>
</feature>
<evidence type="ECO:0000313" key="4">
    <source>
        <dbReference type="Proteomes" id="UP000279236"/>
    </source>
</evidence>
<dbReference type="PANTHER" id="PTHR10848">
    <property type="entry name" value="MEIOTIC RECOMBINATION PROTEIN SPO11"/>
    <property type="match status" value="1"/>
</dbReference>